<dbReference type="Proteomes" id="UP000243924">
    <property type="component" value="Chromosome I"/>
</dbReference>
<keyword evidence="1" id="KW-1133">Transmembrane helix</keyword>
<dbReference type="RefSeq" id="WP_157719232.1">
    <property type="nucleotide sequence ID" value="NZ_LT629787.1"/>
</dbReference>
<name>A0A1H2HW86_9GAMM</name>
<accession>A0A1H2HW86</accession>
<keyword evidence="1" id="KW-0812">Transmembrane</keyword>
<dbReference type="STRING" id="1434072.SAMN05216210_3351"/>
<protein>
    <submittedName>
        <fullName evidence="2">Uncharacterized protein</fullName>
    </submittedName>
</protein>
<reference evidence="3" key="1">
    <citation type="submission" date="2016-10" db="EMBL/GenBank/DDBJ databases">
        <authorList>
            <person name="Varghese N."/>
            <person name="Submissions S."/>
        </authorList>
    </citation>
    <scope>NUCLEOTIDE SEQUENCE [LARGE SCALE GENOMIC DNA]</scope>
    <source>
        <strain evidence="3">CECT 8338</strain>
    </source>
</reference>
<evidence type="ECO:0000313" key="2">
    <source>
        <dbReference type="EMBL" id="SDU35975.1"/>
    </source>
</evidence>
<gene>
    <name evidence="2" type="ORF">SAMN05216210_3351</name>
</gene>
<proteinExistence type="predicted"/>
<organism evidence="2 3">
    <name type="scientific">Halopseudomonas salegens</name>
    <dbReference type="NCBI Taxonomy" id="1434072"/>
    <lineage>
        <taxon>Bacteria</taxon>
        <taxon>Pseudomonadati</taxon>
        <taxon>Pseudomonadota</taxon>
        <taxon>Gammaproteobacteria</taxon>
        <taxon>Pseudomonadales</taxon>
        <taxon>Pseudomonadaceae</taxon>
        <taxon>Halopseudomonas</taxon>
    </lineage>
</organism>
<keyword evidence="1" id="KW-0472">Membrane</keyword>
<evidence type="ECO:0000256" key="1">
    <source>
        <dbReference type="SAM" id="Phobius"/>
    </source>
</evidence>
<dbReference type="OrthoDB" id="581689at2"/>
<sequence length="337" mass="37748">MLLSISSSRGKRYWLLAAVSMLGTIVLILALAEWYWARQGYLADVVDSRQLWALQRDKAHGDDVVAFLGASRTQYGVDLAAAKTELPGWRMAMLAINGHYPLATLRDLAEDTAFKGRVVVDVDARGLAIASRWDQQPWVDYYHAQWTPAWALHRRLLSLWQEMMAIGSPELGALPWLRRTLDAAPAPWKSHADMRSDRTGALDFTQVDQTQAAAAFAAGMREGLRLFPPPPAEQWLADLAEVAEWIRAIEQRGGRVVLYEPPVSGQQKELADAAFPRSEYWDQITPRYGIETLTFRDVETLQAIDLPDESHVAGADRAGYTKALIEVLRTQGFFAED</sequence>
<dbReference type="EMBL" id="LT629787">
    <property type="protein sequence ID" value="SDU35975.1"/>
    <property type="molecule type" value="Genomic_DNA"/>
</dbReference>
<dbReference type="AlphaFoldDB" id="A0A1H2HW86"/>
<feature type="transmembrane region" description="Helical" evidence="1">
    <location>
        <begin position="12"/>
        <end position="36"/>
    </location>
</feature>
<keyword evidence="3" id="KW-1185">Reference proteome</keyword>
<evidence type="ECO:0000313" key="3">
    <source>
        <dbReference type="Proteomes" id="UP000243924"/>
    </source>
</evidence>